<dbReference type="InterPro" id="IPR036236">
    <property type="entry name" value="Znf_C2H2_sf"/>
</dbReference>
<evidence type="ECO:0000256" key="6">
    <source>
        <dbReference type="ARBA" id="ARBA00022833"/>
    </source>
</evidence>
<dbReference type="GO" id="GO:0005667">
    <property type="term" value="C:transcription regulator complex"/>
    <property type="evidence" value="ECO:0007669"/>
    <property type="project" value="TreeGrafter"/>
</dbReference>
<comment type="subcellular location">
    <subcellularLocation>
        <location evidence="1">Nucleus</location>
    </subcellularLocation>
</comment>
<dbReference type="AlphaFoldDB" id="A0A672Q403"/>
<keyword evidence="3" id="KW-0479">Metal-binding</keyword>
<keyword evidence="5 11" id="KW-0863">Zinc-finger</keyword>
<feature type="domain" description="C2H2-type" evidence="12">
    <location>
        <begin position="173"/>
        <end position="200"/>
    </location>
</feature>
<dbReference type="OMA" id="PCKITRR"/>
<name>A0A672Q403_SINGR</name>
<dbReference type="GO" id="GO:0008270">
    <property type="term" value="F:zinc ion binding"/>
    <property type="evidence" value="ECO:0007669"/>
    <property type="project" value="UniProtKB-KW"/>
</dbReference>
<evidence type="ECO:0000256" key="3">
    <source>
        <dbReference type="ARBA" id="ARBA00022723"/>
    </source>
</evidence>
<evidence type="ECO:0000256" key="7">
    <source>
        <dbReference type="ARBA" id="ARBA00023015"/>
    </source>
</evidence>
<dbReference type="GO" id="GO:0031519">
    <property type="term" value="C:PcG protein complex"/>
    <property type="evidence" value="ECO:0007669"/>
    <property type="project" value="TreeGrafter"/>
</dbReference>
<feature type="domain" description="C2H2-type" evidence="12">
    <location>
        <begin position="61"/>
        <end position="88"/>
    </location>
</feature>
<evidence type="ECO:0000256" key="9">
    <source>
        <dbReference type="ARBA" id="ARBA00023163"/>
    </source>
</evidence>
<keyword evidence="14" id="KW-1185">Reference proteome</keyword>
<evidence type="ECO:0000256" key="1">
    <source>
        <dbReference type="ARBA" id="ARBA00004123"/>
    </source>
</evidence>
<dbReference type="PROSITE" id="PS50157">
    <property type="entry name" value="ZINC_FINGER_C2H2_2"/>
    <property type="match status" value="5"/>
</dbReference>
<dbReference type="FunFam" id="3.30.160.60:FF:000912">
    <property type="entry name" value="Zinc finger protein 660"/>
    <property type="match status" value="1"/>
</dbReference>
<dbReference type="GO" id="GO:0000981">
    <property type="term" value="F:DNA-binding transcription factor activity, RNA polymerase II-specific"/>
    <property type="evidence" value="ECO:0007669"/>
    <property type="project" value="TreeGrafter"/>
</dbReference>
<protein>
    <recommendedName>
        <fullName evidence="12">C2H2-type domain-containing protein</fullName>
    </recommendedName>
</protein>
<reference evidence="13" key="1">
    <citation type="submission" date="2025-08" db="UniProtKB">
        <authorList>
            <consortium name="Ensembl"/>
        </authorList>
    </citation>
    <scope>IDENTIFICATION</scope>
</reference>
<evidence type="ECO:0000256" key="11">
    <source>
        <dbReference type="PROSITE-ProRule" id="PRU00042"/>
    </source>
</evidence>
<evidence type="ECO:0000256" key="10">
    <source>
        <dbReference type="ARBA" id="ARBA00023242"/>
    </source>
</evidence>
<dbReference type="Pfam" id="PF00096">
    <property type="entry name" value="zf-C2H2"/>
    <property type="match status" value="5"/>
</dbReference>
<dbReference type="SMART" id="SM00355">
    <property type="entry name" value="ZnF_C2H2"/>
    <property type="match status" value="5"/>
</dbReference>
<keyword evidence="7" id="KW-0805">Transcription regulation</keyword>
<comment type="similarity">
    <text evidence="2">Belongs to the krueppel C2H2-type zinc-finger protein family.</text>
</comment>
<dbReference type="SUPFAM" id="SSF57667">
    <property type="entry name" value="beta-beta-alpha zinc fingers"/>
    <property type="match status" value="3"/>
</dbReference>
<dbReference type="Gene3D" id="3.30.160.60">
    <property type="entry name" value="Classic Zinc Finger"/>
    <property type="match status" value="5"/>
</dbReference>
<dbReference type="GO" id="GO:0000785">
    <property type="term" value="C:chromatin"/>
    <property type="evidence" value="ECO:0007669"/>
    <property type="project" value="TreeGrafter"/>
</dbReference>
<dbReference type="InParanoid" id="A0A672Q403"/>
<dbReference type="Proteomes" id="UP000472262">
    <property type="component" value="Unassembled WGS sequence"/>
</dbReference>
<evidence type="ECO:0000313" key="14">
    <source>
        <dbReference type="Proteomes" id="UP000472262"/>
    </source>
</evidence>
<keyword evidence="6" id="KW-0862">Zinc</keyword>
<dbReference type="PANTHER" id="PTHR14003:SF23">
    <property type="entry name" value="ZINC FINGER PROTEIN 143"/>
    <property type="match status" value="1"/>
</dbReference>
<feature type="domain" description="C2H2-type" evidence="12">
    <location>
        <begin position="145"/>
        <end position="172"/>
    </location>
</feature>
<dbReference type="FunFam" id="3.30.160.60:FF:003172">
    <property type="match status" value="2"/>
</dbReference>
<dbReference type="FunFam" id="3.30.160.60:FF:000508">
    <property type="entry name" value="Myeloid zinc finger 1"/>
    <property type="match status" value="1"/>
</dbReference>
<proteinExistence type="inferred from homology"/>
<reference evidence="13" key="2">
    <citation type="submission" date="2025-09" db="UniProtKB">
        <authorList>
            <consortium name="Ensembl"/>
        </authorList>
    </citation>
    <scope>IDENTIFICATION</scope>
</reference>
<dbReference type="FunFam" id="3.30.160.60:FF:003302">
    <property type="entry name" value="Zgc:171673"/>
    <property type="match status" value="1"/>
</dbReference>
<keyword evidence="8" id="KW-0238">DNA-binding</keyword>
<accession>A0A672Q403</accession>
<sequence>ASPVKQNSPSVRIHFTLIDRHEDNVQHEKYNFMTDEKSFSCSHTEKTSQKRAQKTANRSYFICQQCGKSFTKKGNLEVHMRIHTGEKPFTCQQCGKSFINKTTLKSHTRIHTGEKPYTCSQCGKSFNHKQHLDDHMRIHTGEKPFTCLQCGKSFTHKGNLRDHMRTHTGEKPFTCKLCGKNFIHKPNLKNHMRIHTGEKPYTFSDIAVNASVLTTRIPSSLYLVLTQNKHELTSHASCNRTISV</sequence>
<dbReference type="InterPro" id="IPR013087">
    <property type="entry name" value="Znf_C2H2_type"/>
</dbReference>
<feature type="domain" description="C2H2-type" evidence="12">
    <location>
        <begin position="89"/>
        <end position="116"/>
    </location>
</feature>
<dbReference type="GO" id="GO:0042802">
    <property type="term" value="F:identical protein binding"/>
    <property type="evidence" value="ECO:0007669"/>
    <property type="project" value="UniProtKB-ARBA"/>
</dbReference>
<dbReference type="Ensembl" id="ENSSGRT00000072926.1">
    <property type="protein sequence ID" value="ENSSGRP00000068432.1"/>
    <property type="gene ID" value="ENSSGRG00000035077.1"/>
</dbReference>
<keyword evidence="10" id="KW-0539">Nucleus</keyword>
<evidence type="ECO:0000256" key="4">
    <source>
        <dbReference type="ARBA" id="ARBA00022737"/>
    </source>
</evidence>
<evidence type="ECO:0000256" key="5">
    <source>
        <dbReference type="ARBA" id="ARBA00022771"/>
    </source>
</evidence>
<dbReference type="PANTHER" id="PTHR14003">
    <property type="entry name" value="TRANSCRIPTIONAL REPRESSOR PROTEIN YY"/>
    <property type="match status" value="1"/>
</dbReference>
<evidence type="ECO:0000313" key="13">
    <source>
        <dbReference type="Ensembl" id="ENSSGRP00000068432.1"/>
    </source>
</evidence>
<feature type="domain" description="C2H2-type" evidence="12">
    <location>
        <begin position="117"/>
        <end position="144"/>
    </location>
</feature>
<evidence type="ECO:0000256" key="8">
    <source>
        <dbReference type="ARBA" id="ARBA00023125"/>
    </source>
</evidence>
<dbReference type="GO" id="GO:0000978">
    <property type="term" value="F:RNA polymerase II cis-regulatory region sequence-specific DNA binding"/>
    <property type="evidence" value="ECO:0007669"/>
    <property type="project" value="TreeGrafter"/>
</dbReference>
<dbReference type="PROSITE" id="PS00028">
    <property type="entry name" value="ZINC_FINGER_C2H2_1"/>
    <property type="match status" value="5"/>
</dbReference>
<keyword evidence="9" id="KW-0804">Transcription</keyword>
<keyword evidence="4" id="KW-0677">Repeat</keyword>
<evidence type="ECO:0000259" key="12">
    <source>
        <dbReference type="PROSITE" id="PS50157"/>
    </source>
</evidence>
<evidence type="ECO:0000256" key="2">
    <source>
        <dbReference type="ARBA" id="ARBA00006991"/>
    </source>
</evidence>
<organism evidence="13 14">
    <name type="scientific">Sinocyclocheilus grahami</name>
    <name type="common">Dianchi golden-line fish</name>
    <name type="synonym">Barbus grahami</name>
    <dbReference type="NCBI Taxonomy" id="75366"/>
    <lineage>
        <taxon>Eukaryota</taxon>
        <taxon>Metazoa</taxon>
        <taxon>Chordata</taxon>
        <taxon>Craniata</taxon>
        <taxon>Vertebrata</taxon>
        <taxon>Euteleostomi</taxon>
        <taxon>Actinopterygii</taxon>
        <taxon>Neopterygii</taxon>
        <taxon>Teleostei</taxon>
        <taxon>Ostariophysi</taxon>
        <taxon>Cypriniformes</taxon>
        <taxon>Cyprinidae</taxon>
        <taxon>Cyprininae</taxon>
        <taxon>Sinocyclocheilus</taxon>
    </lineage>
</organism>